<dbReference type="Pfam" id="PF01607">
    <property type="entry name" value="CBM_14"/>
    <property type="match status" value="1"/>
</dbReference>
<dbReference type="InterPro" id="IPR051940">
    <property type="entry name" value="Chitin_bind-dev_reg"/>
</dbReference>
<dbReference type="GO" id="GO:0008061">
    <property type="term" value="F:chitin binding"/>
    <property type="evidence" value="ECO:0007669"/>
    <property type="project" value="UniProtKB-KW"/>
</dbReference>
<keyword evidence="3" id="KW-0677">Repeat</keyword>
<dbReference type="AlphaFoldDB" id="A0A182FUP4"/>
<name>A0A182FUP4_ANOAL</name>
<keyword evidence="7" id="KW-1185">Reference proteome</keyword>
<dbReference type="Proteomes" id="UP000069272">
    <property type="component" value="Chromosome 3R"/>
</dbReference>
<dbReference type="GO" id="GO:0005576">
    <property type="term" value="C:extracellular region"/>
    <property type="evidence" value="ECO:0007669"/>
    <property type="project" value="InterPro"/>
</dbReference>
<dbReference type="Gene3D" id="2.170.140.10">
    <property type="entry name" value="Chitin binding domain"/>
    <property type="match status" value="1"/>
</dbReference>
<dbReference type="InterPro" id="IPR002557">
    <property type="entry name" value="Chitin-bd_dom"/>
</dbReference>
<keyword evidence="2" id="KW-0732">Signal</keyword>
<keyword evidence="4" id="KW-1015">Disulfide bond</keyword>
<sequence length="103" mass="11368">MRWCTVTRPLLSLLVLGLVVYEMDRANAQQLPELDCTNPDNAGIFLPHPTSCQKYLLCWQGGLIEGSCPLGLYFDLERQVCESEARVRCAEDGLSGTVGPVKP</sequence>
<evidence type="ECO:0000313" key="7">
    <source>
        <dbReference type="Proteomes" id="UP000069272"/>
    </source>
</evidence>
<dbReference type="PANTHER" id="PTHR23301">
    <property type="entry name" value="CHITIN BINDING PERITROPHIN-A"/>
    <property type="match status" value="1"/>
</dbReference>
<proteinExistence type="predicted"/>
<keyword evidence="1" id="KW-0147">Chitin-binding</keyword>
<dbReference type="VEuPathDB" id="VectorBase:AALB010279"/>
<dbReference type="SMART" id="SM00494">
    <property type="entry name" value="ChtBD2"/>
    <property type="match status" value="1"/>
</dbReference>
<organism evidence="6 7">
    <name type="scientific">Anopheles albimanus</name>
    <name type="common">New world malaria mosquito</name>
    <dbReference type="NCBI Taxonomy" id="7167"/>
    <lineage>
        <taxon>Eukaryota</taxon>
        <taxon>Metazoa</taxon>
        <taxon>Ecdysozoa</taxon>
        <taxon>Arthropoda</taxon>
        <taxon>Hexapoda</taxon>
        <taxon>Insecta</taxon>
        <taxon>Pterygota</taxon>
        <taxon>Neoptera</taxon>
        <taxon>Endopterygota</taxon>
        <taxon>Diptera</taxon>
        <taxon>Nematocera</taxon>
        <taxon>Culicoidea</taxon>
        <taxon>Culicidae</taxon>
        <taxon>Anophelinae</taxon>
        <taxon>Anopheles</taxon>
    </lineage>
</organism>
<accession>A0A182FUP4</accession>
<dbReference type="PROSITE" id="PS50940">
    <property type="entry name" value="CHIT_BIND_II"/>
    <property type="match status" value="1"/>
</dbReference>
<keyword evidence="5" id="KW-0325">Glycoprotein</keyword>
<reference evidence="6 7" key="1">
    <citation type="journal article" date="2017" name="G3 (Bethesda)">
        <title>The Physical Genome Mapping of Anopheles albimanus Corrected Scaffold Misassemblies and Identified Interarm Rearrangements in Genus Anopheles.</title>
        <authorList>
            <person name="Artemov G.N."/>
            <person name="Peery A.N."/>
            <person name="Jiang X."/>
            <person name="Tu Z."/>
            <person name="Stegniy V.N."/>
            <person name="Sharakhova M.V."/>
            <person name="Sharakhov I.V."/>
        </authorList>
    </citation>
    <scope>NUCLEOTIDE SEQUENCE [LARGE SCALE GENOMIC DNA]</scope>
    <source>
        <strain evidence="6 7">ALBI9_A</strain>
    </source>
</reference>
<dbReference type="EnsemblMetazoa" id="AALB010279-RA">
    <property type="protein sequence ID" value="AALB010279-PA"/>
    <property type="gene ID" value="AALB010279"/>
</dbReference>
<dbReference type="SUPFAM" id="SSF57625">
    <property type="entry name" value="Invertebrate chitin-binding proteins"/>
    <property type="match status" value="1"/>
</dbReference>
<dbReference type="PANTHER" id="PTHR23301:SF0">
    <property type="entry name" value="CHITIN-BINDING TYPE-2 DOMAIN-CONTAINING PROTEIN-RELATED"/>
    <property type="match status" value="1"/>
</dbReference>
<evidence type="ECO:0000256" key="4">
    <source>
        <dbReference type="ARBA" id="ARBA00023157"/>
    </source>
</evidence>
<evidence type="ECO:0000256" key="1">
    <source>
        <dbReference type="ARBA" id="ARBA00022669"/>
    </source>
</evidence>
<evidence type="ECO:0000256" key="2">
    <source>
        <dbReference type="ARBA" id="ARBA00022729"/>
    </source>
</evidence>
<evidence type="ECO:0000313" key="6">
    <source>
        <dbReference type="EnsemblMetazoa" id="AALB010279-PA"/>
    </source>
</evidence>
<protein>
    <submittedName>
        <fullName evidence="6">Uncharacterized protein</fullName>
    </submittedName>
</protein>
<reference evidence="6" key="2">
    <citation type="submission" date="2022-08" db="UniProtKB">
        <authorList>
            <consortium name="EnsemblMetazoa"/>
        </authorList>
    </citation>
    <scope>IDENTIFICATION</scope>
    <source>
        <strain evidence="6">STECLA/ALBI9_A</strain>
    </source>
</reference>
<dbReference type="InterPro" id="IPR036508">
    <property type="entry name" value="Chitin-bd_dom_sf"/>
</dbReference>
<evidence type="ECO:0000256" key="5">
    <source>
        <dbReference type="ARBA" id="ARBA00023180"/>
    </source>
</evidence>
<evidence type="ECO:0000256" key="3">
    <source>
        <dbReference type="ARBA" id="ARBA00022737"/>
    </source>
</evidence>